<dbReference type="Proteomes" id="UP000095287">
    <property type="component" value="Unplaced"/>
</dbReference>
<organism evidence="1 2">
    <name type="scientific">Steinernema glaseri</name>
    <dbReference type="NCBI Taxonomy" id="37863"/>
    <lineage>
        <taxon>Eukaryota</taxon>
        <taxon>Metazoa</taxon>
        <taxon>Ecdysozoa</taxon>
        <taxon>Nematoda</taxon>
        <taxon>Chromadorea</taxon>
        <taxon>Rhabditida</taxon>
        <taxon>Tylenchina</taxon>
        <taxon>Panagrolaimomorpha</taxon>
        <taxon>Strongyloidoidea</taxon>
        <taxon>Steinernematidae</taxon>
        <taxon>Steinernema</taxon>
    </lineage>
</organism>
<evidence type="ECO:0000313" key="2">
    <source>
        <dbReference type="WBParaSite" id="L893_g9518.t1"/>
    </source>
</evidence>
<dbReference type="WBParaSite" id="L893_g9518.t1">
    <property type="protein sequence ID" value="L893_g9518.t1"/>
    <property type="gene ID" value="L893_g9518"/>
</dbReference>
<proteinExistence type="predicted"/>
<sequence length="77" mass="8644">MKSKAIFAIADWPWVRSKLIGFTDLIHLETTIPRSTSPAQHPFLSVIHNNTNASTTFLSDFFPLPTCLRRSDLVSSV</sequence>
<keyword evidence="1" id="KW-1185">Reference proteome</keyword>
<reference evidence="2" key="1">
    <citation type="submission" date="2016-11" db="UniProtKB">
        <authorList>
            <consortium name="WormBaseParasite"/>
        </authorList>
    </citation>
    <scope>IDENTIFICATION</scope>
</reference>
<protein>
    <submittedName>
        <fullName evidence="2">Uncharacterized protein</fullName>
    </submittedName>
</protein>
<name>A0A1I8AU57_9BILA</name>
<evidence type="ECO:0000313" key="1">
    <source>
        <dbReference type="Proteomes" id="UP000095287"/>
    </source>
</evidence>
<dbReference type="AlphaFoldDB" id="A0A1I8AU57"/>
<accession>A0A1I8AU57</accession>